<proteinExistence type="predicted"/>
<evidence type="ECO:0000259" key="1">
    <source>
        <dbReference type="Pfam" id="PF13472"/>
    </source>
</evidence>
<dbReference type="PANTHER" id="PTHR30383:SF24">
    <property type="entry name" value="THIOESTERASE 1_PROTEASE 1_LYSOPHOSPHOLIPASE L1"/>
    <property type="match status" value="1"/>
</dbReference>
<name>A0ABP8Q4S6_9GAMM</name>
<dbReference type="SUPFAM" id="SSF52266">
    <property type="entry name" value="SGNH hydrolase"/>
    <property type="match status" value="1"/>
</dbReference>
<sequence length="209" mass="22678">MRMLLVCLWFVFSIPAWGQGYSLLVLGDSLSAGYRMAAEQSWPTLLTRQPPLAGAPLTVINASVSGETSQGGLTRLPALLQSHSPDWVLVELGANDGLRGLPVNQTQANLAAIITQSQAAGAQVVLMQIRLPRNYGRRFIDRFEGIYPALAKQFQLPLMPFLLESLYDQPALLFEDGLHPRAEAQPQIAAQIADFLAPLLTANRSNGAS</sequence>
<organism evidence="2 3">
    <name type="scientific">Pseudaeromonas paramecii</name>
    <dbReference type="NCBI Taxonomy" id="2138166"/>
    <lineage>
        <taxon>Bacteria</taxon>
        <taxon>Pseudomonadati</taxon>
        <taxon>Pseudomonadota</taxon>
        <taxon>Gammaproteobacteria</taxon>
        <taxon>Aeromonadales</taxon>
        <taxon>Aeromonadaceae</taxon>
        <taxon>Pseudaeromonas</taxon>
    </lineage>
</organism>
<dbReference type="Pfam" id="PF13472">
    <property type="entry name" value="Lipase_GDSL_2"/>
    <property type="match status" value="1"/>
</dbReference>
<protein>
    <submittedName>
        <fullName evidence="2">Arylesterase</fullName>
    </submittedName>
</protein>
<dbReference type="Proteomes" id="UP001501321">
    <property type="component" value="Unassembled WGS sequence"/>
</dbReference>
<evidence type="ECO:0000313" key="2">
    <source>
        <dbReference type="EMBL" id="GAA4496948.1"/>
    </source>
</evidence>
<feature type="domain" description="SGNH hydrolase-type esterase" evidence="1">
    <location>
        <begin position="25"/>
        <end position="183"/>
    </location>
</feature>
<reference evidence="3" key="1">
    <citation type="journal article" date="2019" name="Int. J. Syst. Evol. Microbiol.">
        <title>The Global Catalogue of Microorganisms (GCM) 10K type strain sequencing project: providing services to taxonomists for standard genome sequencing and annotation.</title>
        <authorList>
            <consortium name="The Broad Institute Genomics Platform"/>
            <consortium name="The Broad Institute Genome Sequencing Center for Infectious Disease"/>
            <person name="Wu L."/>
            <person name="Ma J."/>
        </authorList>
    </citation>
    <scope>NUCLEOTIDE SEQUENCE [LARGE SCALE GENOMIC DNA]</scope>
    <source>
        <strain evidence="3">JCM 32226</strain>
    </source>
</reference>
<keyword evidence="3" id="KW-1185">Reference proteome</keyword>
<dbReference type="PROSITE" id="PS01098">
    <property type="entry name" value="LIPASE_GDSL_SER"/>
    <property type="match status" value="1"/>
</dbReference>
<dbReference type="InterPro" id="IPR008265">
    <property type="entry name" value="Lipase_GDSL_AS"/>
</dbReference>
<dbReference type="EMBL" id="BAABFC010000009">
    <property type="protein sequence ID" value="GAA4496948.1"/>
    <property type="molecule type" value="Genomic_DNA"/>
</dbReference>
<dbReference type="InterPro" id="IPR036514">
    <property type="entry name" value="SGNH_hydro_sf"/>
</dbReference>
<dbReference type="Gene3D" id="3.40.50.1110">
    <property type="entry name" value="SGNH hydrolase"/>
    <property type="match status" value="1"/>
</dbReference>
<dbReference type="CDD" id="cd01822">
    <property type="entry name" value="Lysophospholipase_L1_like"/>
    <property type="match status" value="1"/>
</dbReference>
<comment type="caution">
    <text evidence="2">The sequence shown here is derived from an EMBL/GenBank/DDBJ whole genome shotgun (WGS) entry which is preliminary data.</text>
</comment>
<accession>A0ABP8Q4S6</accession>
<evidence type="ECO:0000313" key="3">
    <source>
        <dbReference type="Proteomes" id="UP001501321"/>
    </source>
</evidence>
<gene>
    <name evidence="2" type="ORF">GCM10023095_12750</name>
</gene>
<dbReference type="PANTHER" id="PTHR30383">
    <property type="entry name" value="THIOESTERASE 1/PROTEASE 1/LYSOPHOSPHOLIPASE L1"/>
    <property type="match status" value="1"/>
</dbReference>
<dbReference type="InterPro" id="IPR051532">
    <property type="entry name" value="Ester_Hydrolysis_Enzymes"/>
</dbReference>
<dbReference type="InterPro" id="IPR013830">
    <property type="entry name" value="SGNH_hydro"/>
</dbReference>